<dbReference type="GO" id="GO:0042110">
    <property type="term" value="P:T cell activation"/>
    <property type="evidence" value="ECO:0007669"/>
    <property type="project" value="TreeGrafter"/>
</dbReference>
<protein>
    <submittedName>
        <fullName evidence="8">SLAM family member 7 isoform X2</fullName>
    </submittedName>
</protein>
<dbReference type="Pfam" id="PF07686">
    <property type="entry name" value="V-set"/>
    <property type="match status" value="1"/>
</dbReference>
<dbReference type="InterPro" id="IPR013783">
    <property type="entry name" value="Ig-like_fold"/>
</dbReference>
<evidence type="ECO:0000256" key="4">
    <source>
        <dbReference type="ARBA" id="ARBA00023180"/>
    </source>
</evidence>
<dbReference type="PANTHER" id="PTHR12080">
    <property type="entry name" value="SIGNALING LYMPHOCYTIC ACTIVATION MOLECULE"/>
    <property type="match status" value="1"/>
</dbReference>
<dbReference type="Gene3D" id="2.60.40.10">
    <property type="entry name" value="Immunoglobulins"/>
    <property type="match status" value="2"/>
</dbReference>
<dbReference type="InterPro" id="IPR007110">
    <property type="entry name" value="Ig-like_dom"/>
</dbReference>
<feature type="signal peptide" evidence="5">
    <location>
        <begin position="1"/>
        <end position="21"/>
    </location>
</feature>
<accession>A0A6P6D7J2</accession>
<proteinExistence type="predicted"/>
<dbReference type="FunFam" id="2.60.40.10:FF:000470">
    <property type="entry name" value="SLAM family member 7"/>
    <property type="match status" value="1"/>
</dbReference>
<keyword evidence="2 5" id="KW-0732">Signal</keyword>
<feature type="chain" id="PRO_5028445084" evidence="5">
    <location>
        <begin position="22"/>
        <end position="297"/>
    </location>
</feature>
<evidence type="ECO:0000313" key="8">
    <source>
        <dbReference type="RefSeq" id="XP_023555618.1"/>
    </source>
</evidence>
<keyword evidence="7" id="KW-1185">Reference proteome</keyword>
<dbReference type="AlphaFoldDB" id="A0A6P6D7J2"/>
<dbReference type="PROSITE" id="PS50835">
    <property type="entry name" value="IG_LIKE"/>
    <property type="match status" value="1"/>
</dbReference>
<evidence type="ECO:0000256" key="1">
    <source>
        <dbReference type="ARBA" id="ARBA00004370"/>
    </source>
</evidence>
<sequence>MAAPPAQLILISLLCQLTVLAASEAIQELIGAVGGSVTFSVNFTVQQVDSIDWTFNKTRLVTVEPATGDKQATFIAAQKRNKPRIAFQDGGYSLTFSQLKKSDSGIYSVEVHRPDSQEDLIQKYRLHVYEFLSKPRVTTSLQSHKNGTCITNLTCSVEEGGEDVTYSWKALDQAANESYDGSILPISWTLGGHNTTFICMARNPVSSNSSSPILAQMLCREPIKSKRELDTHQEVPSFYPNSAENTEYDTIPHIQKSYPGEDAANSLYSTVQIPKKVQVEKPHLPDTPKQFGYENII</sequence>
<organism evidence="7 8">
    <name type="scientific">Octodon degus</name>
    <name type="common">Degu</name>
    <name type="synonym">Sciurus degus</name>
    <dbReference type="NCBI Taxonomy" id="10160"/>
    <lineage>
        <taxon>Eukaryota</taxon>
        <taxon>Metazoa</taxon>
        <taxon>Chordata</taxon>
        <taxon>Craniata</taxon>
        <taxon>Vertebrata</taxon>
        <taxon>Euteleostomi</taxon>
        <taxon>Mammalia</taxon>
        <taxon>Eutheria</taxon>
        <taxon>Euarchontoglires</taxon>
        <taxon>Glires</taxon>
        <taxon>Rodentia</taxon>
        <taxon>Hystricomorpha</taxon>
        <taxon>Octodontidae</taxon>
        <taxon>Octodon</taxon>
    </lineage>
</organism>
<dbReference type="GeneID" id="101593238"/>
<dbReference type="InterPro" id="IPR015631">
    <property type="entry name" value="CD2/SLAM_rcpt"/>
</dbReference>
<dbReference type="InterPro" id="IPR036179">
    <property type="entry name" value="Ig-like_dom_sf"/>
</dbReference>
<evidence type="ECO:0000313" key="7">
    <source>
        <dbReference type="Proteomes" id="UP000515203"/>
    </source>
</evidence>
<dbReference type="InterPro" id="IPR013106">
    <property type="entry name" value="Ig_V-set"/>
</dbReference>
<comment type="subcellular location">
    <subcellularLocation>
        <location evidence="1">Membrane</location>
    </subcellularLocation>
</comment>
<feature type="domain" description="Ig-like" evidence="6">
    <location>
        <begin position="135"/>
        <end position="215"/>
    </location>
</feature>
<dbReference type="GO" id="GO:0009897">
    <property type="term" value="C:external side of plasma membrane"/>
    <property type="evidence" value="ECO:0007669"/>
    <property type="project" value="TreeGrafter"/>
</dbReference>
<dbReference type="Proteomes" id="UP000515203">
    <property type="component" value="Unplaced"/>
</dbReference>
<keyword evidence="3" id="KW-0472">Membrane</keyword>
<gene>
    <name evidence="8" type="primary">Slamf7</name>
</gene>
<evidence type="ECO:0000256" key="3">
    <source>
        <dbReference type="ARBA" id="ARBA00023136"/>
    </source>
</evidence>
<evidence type="ECO:0000259" key="6">
    <source>
        <dbReference type="PROSITE" id="PS50835"/>
    </source>
</evidence>
<dbReference type="SMART" id="SM00409">
    <property type="entry name" value="IG"/>
    <property type="match status" value="1"/>
</dbReference>
<dbReference type="CTD" id="57823"/>
<dbReference type="RefSeq" id="XP_023555618.1">
    <property type="nucleotide sequence ID" value="XM_023699850.1"/>
</dbReference>
<name>A0A6P6D7J2_OCTDE</name>
<dbReference type="PANTHER" id="PTHR12080:SF46">
    <property type="entry name" value="SLAM FAMILY MEMBER 7"/>
    <property type="match status" value="1"/>
</dbReference>
<keyword evidence="4" id="KW-0325">Glycoprotein</keyword>
<reference evidence="8" key="1">
    <citation type="submission" date="2025-08" db="UniProtKB">
        <authorList>
            <consortium name="RefSeq"/>
        </authorList>
    </citation>
    <scope>IDENTIFICATION</scope>
</reference>
<evidence type="ECO:0000256" key="5">
    <source>
        <dbReference type="SAM" id="SignalP"/>
    </source>
</evidence>
<dbReference type="SUPFAM" id="SSF48726">
    <property type="entry name" value="Immunoglobulin"/>
    <property type="match status" value="2"/>
</dbReference>
<evidence type="ECO:0000256" key="2">
    <source>
        <dbReference type="ARBA" id="ARBA00022729"/>
    </source>
</evidence>
<dbReference type="InterPro" id="IPR003599">
    <property type="entry name" value="Ig_sub"/>
</dbReference>